<dbReference type="Gene3D" id="2.60.120.10">
    <property type="entry name" value="Jelly Rolls"/>
    <property type="match status" value="1"/>
</dbReference>
<proteinExistence type="predicted"/>
<dbReference type="Proteomes" id="UP000222542">
    <property type="component" value="Unassembled WGS sequence"/>
</dbReference>
<organism evidence="7 8">
    <name type="scientific">Capsicum annuum</name>
    <name type="common">Capsicum pepper</name>
    <dbReference type="NCBI Taxonomy" id="4072"/>
    <lineage>
        <taxon>Eukaryota</taxon>
        <taxon>Viridiplantae</taxon>
        <taxon>Streptophyta</taxon>
        <taxon>Embryophyta</taxon>
        <taxon>Tracheophyta</taxon>
        <taxon>Spermatophyta</taxon>
        <taxon>Magnoliopsida</taxon>
        <taxon>eudicotyledons</taxon>
        <taxon>Gunneridae</taxon>
        <taxon>Pentapetalae</taxon>
        <taxon>asterids</taxon>
        <taxon>lamiids</taxon>
        <taxon>Solanales</taxon>
        <taxon>Solanaceae</taxon>
        <taxon>Solanoideae</taxon>
        <taxon>Capsiceae</taxon>
        <taxon>Capsicum</taxon>
    </lineage>
</organism>
<accession>A0A2G2ZWN8</accession>
<evidence type="ECO:0000256" key="5">
    <source>
        <dbReference type="SAM" id="Phobius"/>
    </source>
</evidence>
<reference evidence="7 8" key="1">
    <citation type="journal article" date="2014" name="Nat. Genet.">
        <title>Genome sequence of the hot pepper provides insights into the evolution of pungency in Capsicum species.</title>
        <authorList>
            <person name="Kim S."/>
            <person name="Park M."/>
            <person name="Yeom S.I."/>
            <person name="Kim Y.M."/>
            <person name="Lee J.M."/>
            <person name="Lee H.A."/>
            <person name="Seo E."/>
            <person name="Choi J."/>
            <person name="Cheong K."/>
            <person name="Kim K.T."/>
            <person name="Jung K."/>
            <person name="Lee G.W."/>
            <person name="Oh S.K."/>
            <person name="Bae C."/>
            <person name="Kim S.B."/>
            <person name="Lee H.Y."/>
            <person name="Kim S.Y."/>
            <person name="Kim M.S."/>
            <person name="Kang B.C."/>
            <person name="Jo Y.D."/>
            <person name="Yang H.B."/>
            <person name="Jeong H.J."/>
            <person name="Kang W.H."/>
            <person name="Kwon J.K."/>
            <person name="Shin C."/>
            <person name="Lim J.Y."/>
            <person name="Park J.H."/>
            <person name="Huh J.H."/>
            <person name="Kim J.S."/>
            <person name="Kim B.D."/>
            <person name="Cohen O."/>
            <person name="Paran I."/>
            <person name="Suh M.C."/>
            <person name="Lee S.B."/>
            <person name="Kim Y.K."/>
            <person name="Shin Y."/>
            <person name="Noh S.J."/>
            <person name="Park J."/>
            <person name="Seo Y.S."/>
            <person name="Kwon S.Y."/>
            <person name="Kim H.A."/>
            <person name="Park J.M."/>
            <person name="Kim H.J."/>
            <person name="Choi S.B."/>
            <person name="Bosland P.W."/>
            <person name="Reeves G."/>
            <person name="Jo S.H."/>
            <person name="Lee B.W."/>
            <person name="Cho H.T."/>
            <person name="Choi H.S."/>
            <person name="Lee M.S."/>
            <person name="Yu Y."/>
            <person name="Do Choi Y."/>
            <person name="Park B.S."/>
            <person name="van Deynze A."/>
            <person name="Ashrafi H."/>
            <person name="Hill T."/>
            <person name="Kim W.T."/>
            <person name="Pai H.S."/>
            <person name="Ahn H.K."/>
            <person name="Yeam I."/>
            <person name="Giovannoni J.J."/>
            <person name="Rose J.K."/>
            <person name="Sorensen I."/>
            <person name="Lee S.J."/>
            <person name="Kim R.W."/>
            <person name="Choi I.Y."/>
            <person name="Choi B.S."/>
            <person name="Lim J.S."/>
            <person name="Lee Y.H."/>
            <person name="Choi D."/>
        </authorList>
    </citation>
    <scope>NUCLEOTIDE SEQUENCE [LARGE SCALE GENOMIC DNA]</scope>
    <source>
        <strain evidence="8">cv. CM334</strain>
    </source>
</reference>
<dbReference type="InterPro" id="IPR018490">
    <property type="entry name" value="cNMP-bd_dom_sf"/>
</dbReference>
<dbReference type="GO" id="GO:0034220">
    <property type="term" value="P:monoatomic ion transmembrane transport"/>
    <property type="evidence" value="ECO:0007669"/>
    <property type="project" value="UniProtKB-KW"/>
</dbReference>
<keyword evidence="2" id="KW-1071">Ligand-gated ion channel</keyword>
<reference evidence="7 8" key="2">
    <citation type="journal article" date="2017" name="Genome Biol.">
        <title>New reference genome sequences of hot pepper reveal the massive evolution of plant disease-resistance genes by retroduplication.</title>
        <authorList>
            <person name="Kim S."/>
            <person name="Park J."/>
            <person name="Yeom S.I."/>
            <person name="Kim Y.M."/>
            <person name="Seo E."/>
            <person name="Kim K.T."/>
            <person name="Kim M.S."/>
            <person name="Lee J.M."/>
            <person name="Cheong K."/>
            <person name="Shin H.S."/>
            <person name="Kim S.B."/>
            <person name="Han K."/>
            <person name="Lee J."/>
            <person name="Park M."/>
            <person name="Lee H.A."/>
            <person name="Lee H.Y."/>
            <person name="Lee Y."/>
            <person name="Oh S."/>
            <person name="Lee J.H."/>
            <person name="Choi E."/>
            <person name="Choi E."/>
            <person name="Lee S.E."/>
            <person name="Jeon J."/>
            <person name="Kim H."/>
            <person name="Choi G."/>
            <person name="Song H."/>
            <person name="Lee J."/>
            <person name="Lee S.C."/>
            <person name="Kwon J.K."/>
            <person name="Lee H.Y."/>
            <person name="Koo N."/>
            <person name="Hong Y."/>
            <person name="Kim R.W."/>
            <person name="Kang W.H."/>
            <person name="Huh J.H."/>
            <person name="Kang B.C."/>
            <person name="Yang T.J."/>
            <person name="Lee Y.H."/>
            <person name="Bennetzen J.L."/>
            <person name="Choi D."/>
        </authorList>
    </citation>
    <scope>NUCLEOTIDE SEQUENCE [LARGE SCALE GENOMIC DNA]</scope>
    <source>
        <strain evidence="8">cv. CM334</strain>
    </source>
</reference>
<dbReference type="PROSITE" id="PS51375">
    <property type="entry name" value="PPR"/>
    <property type="match status" value="2"/>
</dbReference>
<dbReference type="EMBL" id="AYRZ02000003">
    <property type="protein sequence ID" value="PHT86366.1"/>
    <property type="molecule type" value="Genomic_DNA"/>
</dbReference>
<keyword evidence="3" id="KW-0407">Ion channel</keyword>
<dbReference type="Gramene" id="PHT86366">
    <property type="protein sequence ID" value="PHT86366"/>
    <property type="gene ID" value="T459_08472"/>
</dbReference>
<keyword evidence="2" id="KW-0813">Transport</keyword>
<name>A0A2G2ZWN8_CAPAN</name>
<keyword evidence="5" id="KW-0812">Transmembrane</keyword>
<feature type="transmembrane region" description="Helical" evidence="5">
    <location>
        <begin position="69"/>
        <end position="93"/>
    </location>
</feature>
<keyword evidence="1" id="KW-0677">Repeat</keyword>
<evidence type="ECO:0000256" key="1">
    <source>
        <dbReference type="ARBA" id="ARBA00022737"/>
    </source>
</evidence>
<sequence length="224" mass="25157">MREKNVMSYNAMLSLYLGIGDFMSARKVFNEMGERNIASWNAMINGYAKVGRMREACELFDEMPMRNEVSYTIIISGCVGVSDLFSVLLDFSITPMFLLRDGRDWTAPEKKYALMEKLFLSLRVFNSSFIENSFIIQEGDPVNEMFFLMRGNLLTMTTNGGRTGFFNSVSLKASDYCGDELLTGALDPNASSTLPASTRTVLTCVEELARATIKNLTQWNGRAQ</sequence>
<dbReference type="InterPro" id="IPR002885">
    <property type="entry name" value="PPR_rpt"/>
</dbReference>
<dbReference type="InterPro" id="IPR000595">
    <property type="entry name" value="cNMP-bd_dom"/>
</dbReference>
<dbReference type="PANTHER" id="PTHR45651">
    <property type="entry name" value="CYCLIC NUCLEOTIDE-GATED ION CHANNEL 15-RELATED-RELATED"/>
    <property type="match status" value="1"/>
</dbReference>
<keyword evidence="8" id="KW-1185">Reference proteome</keyword>
<gene>
    <name evidence="7" type="ORF">T459_08472</name>
</gene>
<dbReference type="InterPro" id="IPR011990">
    <property type="entry name" value="TPR-like_helical_dom_sf"/>
</dbReference>
<dbReference type="AlphaFoldDB" id="A0A2G2ZWN8"/>
<dbReference type="NCBIfam" id="TIGR00756">
    <property type="entry name" value="PPR"/>
    <property type="match status" value="2"/>
</dbReference>
<evidence type="ECO:0000313" key="8">
    <source>
        <dbReference type="Proteomes" id="UP000222542"/>
    </source>
</evidence>
<dbReference type="Gene3D" id="1.25.40.10">
    <property type="entry name" value="Tetratricopeptide repeat domain"/>
    <property type="match status" value="1"/>
</dbReference>
<evidence type="ECO:0000256" key="4">
    <source>
        <dbReference type="PROSITE-ProRule" id="PRU00708"/>
    </source>
</evidence>
<evidence type="ECO:0000256" key="2">
    <source>
        <dbReference type="ARBA" id="ARBA00023286"/>
    </source>
</evidence>
<evidence type="ECO:0000256" key="3">
    <source>
        <dbReference type="ARBA" id="ARBA00023303"/>
    </source>
</evidence>
<dbReference type="InterPro" id="IPR014710">
    <property type="entry name" value="RmlC-like_jellyroll"/>
</dbReference>
<dbReference type="Pfam" id="PF13041">
    <property type="entry name" value="PPR_2"/>
    <property type="match status" value="1"/>
</dbReference>
<feature type="repeat" description="PPR" evidence="4">
    <location>
        <begin position="5"/>
        <end position="35"/>
    </location>
</feature>
<dbReference type="SUPFAM" id="SSF51206">
    <property type="entry name" value="cAMP-binding domain-like"/>
    <property type="match status" value="1"/>
</dbReference>
<comment type="caution">
    <text evidence="7">The sequence shown here is derived from an EMBL/GenBank/DDBJ whole genome shotgun (WGS) entry which is preliminary data.</text>
</comment>
<dbReference type="PANTHER" id="PTHR45651:SF56">
    <property type="entry name" value="CYCLIC NUCLEOTIDE-GATED ION CHANNEL 1-LIKE"/>
    <property type="match status" value="1"/>
</dbReference>
<dbReference type="PROSITE" id="PS50042">
    <property type="entry name" value="CNMP_BINDING_3"/>
    <property type="match status" value="1"/>
</dbReference>
<protein>
    <recommendedName>
        <fullName evidence="6">Cyclic nucleotide-binding domain-containing protein</fullName>
    </recommendedName>
</protein>
<keyword evidence="5" id="KW-0472">Membrane</keyword>
<evidence type="ECO:0000313" key="7">
    <source>
        <dbReference type="EMBL" id="PHT86366.1"/>
    </source>
</evidence>
<feature type="repeat" description="PPR" evidence="4">
    <location>
        <begin position="36"/>
        <end position="70"/>
    </location>
</feature>
<feature type="domain" description="Cyclic nucleotide-binding" evidence="6">
    <location>
        <begin position="129"/>
        <end position="192"/>
    </location>
</feature>
<evidence type="ECO:0000259" key="6">
    <source>
        <dbReference type="PROSITE" id="PS50042"/>
    </source>
</evidence>
<keyword evidence="2" id="KW-0406">Ion transport</keyword>
<dbReference type="GO" id="GO:0016020">
    <property type="term" value="C:membrane"/>
    <property type="evidence" value="ECO:0007669"/>
    <property type="project" value="UniProtKB-SubCell"/>
</dbReference>
<keyword evidence="5" id="KW-1133">Transmembrane helix</keyword>